<dbReference type="EMBL" id="ML978995">
    <property type="protein sequence ID" value="KAF1924287.1"/>
    <property type="molecule type" value="Genomic_DNA"/>
</dbReference>
<keyword evidence="4" id="KW-0503">Monooxygenase</keyword>
<keyword evidence="6" id="KW-1185">Reference proteome</keyword>
<evidence type="ECO:0000256" key="1">
    <source>
        <dbReference type="ARBA" id="ARBA00022723"/>
    </source>
</evidence>
<dbReference type="PRINTS" id="PR00463">
    <property type="entry name" value="EP450I"/>
</dbReference>
<dbReference type="GO" id="GO:0005506">
    <property type="term" value="F:iron ion binding"/>
    <property type="evidence" value="ECO:0007669"/>
    <property type="project" value="InterPro"/>
</dbReference>
<keyword evidence="2 3" id="KW-0408">Iron</keyword>
<dbReference type="PRINTS" id="PR00385">
    <property type="entry name" value="P450"/>
</dbReference>
<dbReference type="GO" id="GO:0016705">
    <property type="term" value="F:oxidoreductase activity, acting on paired donors, with incorporation or reduction of molecular oxygen"/>
    <property type="evidence" value="ECO:0007669"/>
    <property type="project" value="InterPro"/>
</dbReference>
<protein>
    <submittedName>
        <fullName evidence="5">Putative cytochrome P450</fullName>
    </submittedName>
</protein>
<organism evidence="5 6">
    <name type="scientific">Didymella exigua CBS 183.55</name>
    <dbReference type="NCBI Taxonomy" id="1150837"/>
    <lineage>
        <taxon>Eukaryota</taxon>
        <taxon>Fungi</taxon>
        <taxon>Dikarya</taxon>
        <taxon>Ascomycota</taxon>
        <taxon>Pezizomycotina</taxon>
        <taxon>Dothideomycetes</taxon>
        <taxon>Pleosporomycetidae</taxon>
        <taxon>Pleosporales</taxon>
        <taxon>Pleosporineae</taxon>
        <taxon>Didymellaceae</taxon>
        <taxon>Didymella</taxon>
    </lineage>
</organism>
<dbReference type="Gene3D" id="1.10.630.10">
    <property type="entry name" value="Cytochrome P450"/>
    <property type="match status" value="1"/>
</dbReference>
<evidence type="ECO:0000313" key="6">
    <source>
        <dbReference type="Proteomes" id="UP000800082"/>
    </source>
</evidence>
<dbReference type="SUPFAM" id="SSF48264">
    <property type="entry name" value="Cytochrome P450"/>
    <property type="match status" value="1"/>
</dbReference>
<dbReference type="GO" id="GO:0020037">
    <property type="term" value="F:heme binding"/>
    <property type="evidence" value="ECO:0007669"/>
    <property type="project" value="InterPro"/>
</dbReference>
<name>A0A6A5RF05_9PLEO</name>
<accession>A0A6A5RF05</accession>
<dbReference type="InterPro" id="IPR001128">
    <property type="entry name" value="Cyt_P450"/>
</dbReference>
<dbReference type="CDD" id="cd00302">
    <property type="entry name" value="cytochrome_P450"/>
    <property type="match status" value="1"/>
</dbReference>
<dbReference type="GeneID" id="54344601"/>
<dbReference type="AlphaFoldDB" id="A0A6A5RF05"/>
<dbReference type="InterPro" id="IPR036396">
    <property type="entry name" value="Cyt_P450_sf"/>
</dbReference>
<comment type="similarity">
    <text evidence="4">Belongs to the cytochrome P450 family.</text>
</comment>
<dbReference type="InterPro" id="IPR002401">
    <property type="entry name" value="Cyt_P450_E_grp-I"/>
</dbReference>
<feature type="binding site" description="axial binding residue" evidence="3">
    <location>
        <position position="455"/>
    </location>
    <ligand>
        <name>heme</name>
        <dbReference type="ChEBI" id="CHEBI:30413"/>
    </ligand>
    <ligandPart>
        <name>Fe</name>
        <dbReference type="ChEBI" id="CHEBI:18248"/>
    </ligandPart>
</feature>
<keyword evidence="3 4" id="KW-0349">Heme</keyword>
<evidence type="ECO:0000256" key="3">
    <source>
        <dbReference type="PIRSR" id="PIRSR602401-1"/>
    </source>
</evidence>
<sequence>MAQKNLGAAVLQIVWFLAPAARFVPLALLALAVFKCTRSGNILPGVPKLAGLPFIGVLLLSMRRGVSEILVQLQNIATDGISYASMAGSALVFVHDPALIRQLLMMPEESLSRESNEDQIGFSPFWVLRRIVGPSLIDYRGPHLGTYRGGFIREFNSTEALAKNFDTIKRHAQAHVNCLVGQQADNGIVDIVSRIDIFAITLWRALLYGSSDSEINDRVLDLSKAIGARVTDPWPSLWYSIIVFLGLVDPGHAFGPDKVLRTQLDELIEESIEQLKNHERLNPEAPQTSLRGLSTLTYGGISGPLSQTAIGFAHLNAFAGSETFGYNLAWMLIELEKRPDCLERLLAEIESSNTEDFRIVNSKMPYLDAVVKEVNRLHSPVASTFRTVNREISITTCKSYYTLQPGMLVYLALGCANRSTTDWGSDADKFMPERWLKSKEDNTSQLTFGYGSRSCVGFKTALFGTKMYLLSLLQMYQIALRDHDYKESPGDILGAEKPLVVELHRRRLR</sequence>
<dbReference type="Pfam" id="PF00067">
    <property type="entry name" value="p450"/>
    <property type="match status" value="1"/>
</dbReference>
<dbReference type="PANTHER" id="PTHR24301">
    <property type="entry name" value="THROMBOXANE-A SYNTHASE"/>
    <property type="match status" value="1"/>
</dbReference>
<dbReference type="PROSITE" id="PS00086">
    <property type="entry name" value="CYTOCHROME_P450"/>
    <property type="match status" value="1"/>
</dbReference>
<dbReference type="RefSeq" id="XP_033444540.1">
    <property type="nucleotide sequence ID" value="XM_033586955.1"/>
</dbReference>
<dbReference type="GO" id="GO:0004497">
    <property type="term" value="F:monooxygenase activity"/>
    <property type="evidence" value="ECO:0007669"/>
    <property type="project" value="UniProtKB-KW"/>
</dbReference>
<reference evidence="5" key="1">
    <citation type="journal article" date="2020" name="Stud. Mycol.">
        <title>101 Dothideomycetes genomes: a test case for predicting lifestyles and emergence of pathogens.</title>
        <authorList>
            <person name="Haridas S."/>
            <person name="Albert R."/>
            <person name="Binder M."/>
            <person name="Bloem J."/>
            <person name="Labutti K."/>
            <person name="Salamov A."/>
            <person name="Andreopoulos B."/>
            <person name="Baker S."/>
            <person name="Barry K."/>
            <person name="Bills G."/>
            <person name="Bluhm B."/>
            <person name="Cannon C."/>
            <person name="Castanera R."/>
            <person name="Culley D."/>
            <person name="Daum C."/>
            <person name="Ezra D."/>
            <person name="Gonzalez J."/>
            <person name="Henrissat B."/>
            <person name="Kuo A."/>
            <person name="Liang C."/>
            <person name="Lipzen A."/>
            <person name="Lutzoni F."/>
            <person name="Magnuson J."/>
            <person name="Mondo S."/>
            <person name="Nolan M."/>
            <person name="Ohm R."/>
            <person name="Pangilinan J."/>
            <person name="Park H.-J."/>
            <person name="Ramirez L."/>
            <person name="Alfaro M."/>
            <person name="Sun H."/>
            <person name="Tritt A."/>
            <person name="Yoshinaga Y."/>
            <person name="Zwiers L.-H."/>
            <person name="Turgeon B."/>
            <person name="Goodwin S."/>
            <person name="Spatafora J."/>
            <person name="Crous P."/>
            <person name="Grigoriev I."/>
        </authorList>
    </citation>
    <scope>NUCLEOTIDE SEQUENCE</scope>
    <source>
        <strain evidence="5">CBS 183.55</strain>
    </source>
</reference>
<dbReference type="OrthoDB" id="10029320at2759"/>
<dbReference type="PANTHER" id="PTHR24301:SF2">
    <property type="entry name" value="THROMBOXANE-A SYNTHASE"/>
    <property type="match status" value="1"/>
</dbReference>
<evidence type="ECO:0000313" key="5">
    <source>
        <dbReference type="EMBL" id="KAF1924287.1"/>
    </source>
</evidence>
<evidence type="ECO:0000256" key="2">
    <source>
        <dbReference type="ARBA" id="ARBA00023004"/>
    </source>
</evidence>
<dbReference type="Proteomes" id="UP000800082">
    <property type="component" value="Unassembled WGS sequence"/>
</dbReference>
<evidence type="ECO:0000256" key="4">
    <source>
        <dbReference type="RuleBase" id="RU000461"/>
    </source>
</evidence>
<proteinExistence type="inferred from homology"/>
<keyword evidence="4" id="KW-0560">Oxidoreductase</keyword>
<dbReference type="InterPro" id="IPR017972">
    <property type="entry name" value="Cyt_P450_CS"/>
</dbReference>
<keyword evidence="1 3" id="KW-0479">Metal-binding</keyword>
<comment type="cofactor">
    <cofactor evidence="3">
        <name>heme</name>
        <dbReference type="ChEBI" id="CHEBI:30413"/>
    </cofactor>
</comment>
<gene>
    <name evidence="5" type="ORF">M421DRAFT_103898</name>
</gene>